<dbReference type="PROSITE" id="PS00028">
    <property type="entry name" value="ZINC_FINGER_C2H2_1"/>
    <property type="match status" value="1"/>
</dbReference>
<dbReference type="GO" id="GO:0036064">
    <property type="term" value="C:ciliary basal body"/>
    <property type="evidence" value="ECO:0007669"/>
    <property type="project" value="TreeGrafter"/>
</dbReference>
<evidence type="ECO:0000256" key="11">
    <source>
        <dbReference type="PROSITE-ProRule" id="PRU00042"/>
    </source>
</evidence>
<dbReference type="Proteomes" id="UP001497525">
    <property type="component" value="Unassembled WGS sequence"/>
</dbReference>
<feature type="region of interest" description="Disordered" evidence="13">
    <location>
        <begin position="846"/>
        <end position="876"/>
    </location>
</feature>
<keyword evidence="4" id="KW-0963">Cytoplasm</keyword>
<evidence type="ECO:0000256" key="10">
    <source>
        <dbReference type="ARBA" id="ARBA00023273"/>
    </source>
</evidence>
<comment type="caution">
    <text evidence="15">The sequence shown here is derived from an EMBL/GenBank/DDBJ whole genome shotgun (WGS) entry which is preliminary data.</text>
</comment>
<feature type="compositionally biased region" description="Polar residues" evidence="13">
    <location>
        <begin position="371"/>
        <end position="391"/>
    </location>
</feature>
<dbReference type="GO" id="GO:0005814">
    <property type="term" value="C:centriole"/>
    <property type="evidence" value="ECO:0007669"/>
    <property type="project" value="UniProtKB-SubCell"/>
</dbReference>
<evidence type="ECO:0000256" key="9">
    <source>
        <dbReference type="ARBA" id="ARBA00023212"/>
    </source>
</evidence>
<keyword evidence="8 12" id="KW-0175">Coiled coil</keyword>
<name>A0AAV2TKK2_CALDB</name>
<dbReference type="PANTHER" id="PTHR21502">
    <property type="entry name" value="ZINC FINGER PROTEIN DZIP1"/>
    <property type="match status" value="1"/>
</dbReference>
<evidence type="ECO:0000256" key="4">
    <source>
        <dbReference type="ARBA" id="ARBA00022490"/>
    </source>
</evidence>
<dbReference type="EMBL" id="CAXLJL010000445">
    <property type="protein sequence ID" value="CAL5137828.1"/>
    <property type="molecule type" value="Genomic_DNA"/>
</dbReference>
<sequence length="918" mass="101907">MILGKSLTYSQPGNEPAKAFLFRKRVEKIDWRRIASVDVNRVASQIDIETLQEILTPVTFCDITSEIDTRYVDTNFIKLFQLAQLLIEYLLSITQLQDQLVQKSNRLTMVRRECHRRRLLLLAQQQLMDSGPQSYHRCLYCSKAFLNASFLAAHVHRRHPETELPTATKPVTEVGFVQTDPRPTIAANDGFQTQNNNTSAALEKDVRELLSHLRSQQFQGPPNVELPALDTQNTPYPPLVNTGTGRGDEAQKDWQATMREERRRELDLLRSTFEKELKEIQAQYTSTRQELYQLKLKKATSNLGELLDDDSDESQPKRGSLKRNPDPAVREPEMRKEIIAPAGLSSERLGPDLPQGKNRQYVQVLDEPTMVTDTKSSPCQPHTMSSPTVHPSDSRKHAEMQHSAQPLSVSRQSEDLTVESDEMEVSRVMGRALASSGTPTPIHSPNVNMTRHDRLLDQLQPDAETLRRLRHEIEQLLNEQLAAHNIGKDQTQLSTPQLNERLAKLKRERERLSQKYPDFMEIREALAQQVDRMANAALHSRSTNRLNASGSGKGAKNVQLGPSGLPPPAVHSPASIRKYGTIPLSSQRTDLHSPMGYSMPSLMGQGRSRAGQSGSSSLNSSLYKLNTSGLPEAKPRFQRSSPQLNFDNEYSEEPIHSPQQSETSIREVSRASPKKTAQSPKHPLKSPERKTRLDGGGSPSINFSPDHRVVTFGTKSDVNPNFVASSSDEWDSDSDDIKAPTESNREAGNQHKTAPRTGLDDRLTDDMDDDLDAVENYLNSEGRQRNANALRNPEQPVRLLSSHPADPKMGIADYFSPSAIPGDPTFRNSTTAVSRSLDPSVAAAHATSAALGPRPVTRYGNSGRQASSGNFNSVGSPDFSNTLATSLWGSNSKGISLSTNVNTALKSDNALEDLDTDE</sequence>
<keyword evidence="10" id="KW-0966">Cell projection</keyword>
<evidence type="ECO:0000256" key="8">
    <source>
        <dbReference type="ARBA" id="ARBA00023054"/>
    </source>
</evidence>
<evidence type="ECO:0000256" key="12">
    <source>
        <dbReference type="SAM" id="Coils"/>
    </source>
</evidence>
<evidence type="ECO:0000256" key="1">
    <source>
        <dbReference type="ARBA" id="ARBA00004114"/>
    </source>
</evidence>
<keyword evidence="9" id="KW-0206">Cytoskeleton</keyword>
<comment type="similarity">
    <text evidence="3">Belongs to the DZIP C2H2-type zinc-finger protein family.</text>
</comment>
<evidence type="ECO:0000313" key="16">
    <source>
        <dbReference type="Proteomes" id="UP001497525"/>
    </source>
</evidence>
<dbReference type="GO" id="GO:0008270">
    <property type="term" value="F:zinc ion binding"/>
    <property type="evidence" value="ECO:0007669"/>
    <property type="project" value="UniProtKB-KW"/>
</dbReference>
<evidence type="ECO:0000256" key="5">
    <source>
        <dbReference type="ARBA" id="ARBA00022723"/>
    </source>
</evidence>
<feature type="compositionally biased region" description="Low complexity" evidence="13">
    <location>
        <begin position="604"/>
        <end position="622"/>
    </location>
</feature>
<dbReference type="PROSITE" id="PS50157">
    <property type="entry name" value="ZINC_FINGER_C2H2_2"/>
    <property type="match status" value="1"/>
</dbReference>
<protein>
    <recommendedName>
        <fullName evidence="14">C2H2-type domain-containing protein</fullName>
    </recommendedName>
</protein>
<evidence type="ECO:0000256" key="7">
    <source>
        <dbReference type="ARBA" id="ARBA00022833"/>
    </source>
</evidence>
<gene>
    <name evidence="15" type="ORF">CDAUBV1_LOCUS12315</name>
</gene>
<evidence type="ECO:0000256" key="6">
    <source>
        <dbReference type="ARBA" id="ARBA00022771"/>
    </source>
</evidence>
<evidence type="ECO:0000259" key="14">
    <source>
        <dbReference type="PROSITE" id="PS50157"/>
    </source>
</evidence>
<dbReference type="Pfam" id="PF25977">
    <property type="entry name" value="DZIP1"/>
    <property type="match status" value="1"/>
</dbReference>
<keyword evidence="5" id="KW-0479">Metal-binding</keyword>
<proteinExistence type="inferred from homology"/>
<feature type="compositionally biased region" description="Basic and acidic residues" evidence="13">
    <location>
        <begin position="735"/>
        <end position="749"/>
    </location>
</feature>
<feature type="compositionally biased region" description="Polar residues" evidence="13">
    <location>
        <begin position="859"/>
        <end position="876"/>
    </location>
</feature>
<feature type="region of interest" description="Disordered" evidence="13">
    <location>
        <begin position="541"/>
        <end position="767"/>
    </location>
</feature>
<evidence type="ECO:0000256" key="2">
    <source>
        <dbReference type="ARBA" id="ARBA00004120"/>
    </source>
</evidence>
<feature type="region of interest" description="Disordered" evidence="13">
    <location>
        <begin position="370"/>
        <end position="417"/>
    </location>
</feature>
<keyword evidence="6 11" id="KW-0863">Zinc-finger</keyword>
<feature type="compositionally biased region" description="Polar residues" evidence="13">
    <location>
        <begin position="713"/>
        <end position="724"/>
    </location>
</feature>
<dbReference type="PANTHER" id="PTHR21502:SF3">
    <property type="entry name" value="CILIUM ASSEMBLY PROTEIN DZIP1L"/>
    <property type="match status" value="1"/>
</dbReference>
<evidence type="ECO:0000256" key="3">
    <source>
        <dbReference type="ARBA" id="ARBA00009131"/>
    </source>
</evidence>
<feature type="domain" description="C2H2-type" evidence="14">
    <location>
        <begin position="136"/>
        <end position="164"/>
    </location>
</feature>
<accession>A0AAV2TKK2</accession>
<dbReference type="InterPro" id="IPR032714">
    <property type="entry name" value="DZIP1_N"/>
</dbReference>
<dbReference type="InterPro" id="IPR051241">
    <property type="entry name" value="DZIP_RILPL"/>
</dbReference>
<keyword evidence="7" id="KW-0862">Zinc</keyword>
<reference evidence="15" key="1">
    <citation type="submission" date="2024-06" db="EMBL/GenBank/DDBJ databases">
        <authorList>
            <person name="Liu X."/>
            <person name="Lenzi L."/>
            <person name="Haldenby T S."/>
            <person name="Uol C."/>
        </authorList>
    </citation>
    <scope>NUCLEOTIDE SEQUENCE</scope>
</reference>
<evidence type="ECO:0000313" key="15">
    <source>
        <dbReference type="EMBL" id="CAL5137828.1"/>
    </source>
</evidence>
<feature type="compositionally biased region" description="Polar residues" evidence="13">
    <location>
        <begin position="638"/>
        <end position="648"/>
    </location>
</feature>
<dbReference type="InterPro" id="IPR013087">
    <property type="entry name" value="Znf_C2H2_type"/>
</dbReference>
<feature type="region of interest" description="Disordered" evidence="13">
    <location>
        <begin position="305"/>
        <end position="356"/>
    </location>
</feature>
<dbReference type="AlphaFoldDB" id="A0AAV2TKK2"/>
<feature type="compositionally biased region" description="Polar residues" evidence="13">
    <location>
        <begin position="541"/>
        <end position="550"/>
    </location>
</feature>
<dbReference type="GO" id="GO:0060271">
    <property type="term" value="P:cilium assembly"/>
    <property type="evidence" value="ECO:0007669"/>
    <property type="project" value="TreeGrafter"/>
</dbReference>
<evidence type="ECO:0000256" key="13">
    <source>
        <dbReference type="SAM" id="MobiDB-lite"/>
    </source>
</evidence>
<organism evidence="15 16">
    <name type="scientific">Calicophoron daubneyi</name>
    <name type="common">Rumen fluke</name>
    <name type="synonym">Paramphistomum daubneyi</name>
    <dbReference type="NCBI Taxonomy" id="300641"/>
    <lineage>
        <taxon>Eukaryota</taxon>
        <taxon>Metazoa</taxon>
        <taxon>Spiralia</taxon>
        <taxon>Lophotrochozoa</taxon>
        <taxon>Platyhelminthes</taxon>
        <taxon>Trematoda</taxon>
        <taxon>Digenea</taxon>
        <taxon>Plagiorchiida</taxon>
        <taxon>Pronocephalata</taxon>
        <taxon>Paramphistomoidea</taxon>
        <taxon>Paramphistomidae</taxon>
        <taxon>Calicophoron</taxon>
    </lineage>
</organism>
<dbReference type="InterPro" id="IPR058883">
    <property type="entry name" value="DZIP1_dom"/>
</dbReference>
<feature type="compositionally biased region" description="Polar residues" evidence="13">
    <location>
        <begin position="402"/>
        <end position="411"/>
    </location>
</feature>
<feature type="compositionally biased region" description="Basic and acidic residues" evidence="13">
    <location>
        <begin position="323"/>
        <end position="338"/>
    </location>
</feature>
<dbReference type="Pfam" id="PF13815">
    <property type="entry name" value="Dzip-like_N"/>
    <property type="match status" value="1"/>
</dbReference>
<dbReference type="GO" id="GO:0005737">
    <property type="term" value="C:cytoplasm"/>
    <property type="evidence" value="ECO:0007669"/>
    <property type="project" value="TreeGrafter"/>
</dbReference>
<feature type="coiled-coil region" evidence="12">
    <location>
        <begin position="263"/>
        <end position="297"/>
    </location>
</feature>
<comment type="subcellular location">
    <subcellularLocation>
        <location evidence="2">Cytoplasm</location>
        <location evidence="2">Cytoskeleton</location>
        <location evidence="2">Cilium basal body</location>
    </subcellularLocation>
    <subcellularLocation>
        <location evidence="1">Cytoplasm</location>
        <location evidence="1">Cytoskeleton</location>
        <location evidence="1">Microtubule organizing center</location>
        <location evidence="1">Centrosome</location>
        <location evidence="1">Centriole</location>
    </subcellularLocation>
</comment>